<dbReference type="PANTHER" id="PTHR12442:SF7">
    <property type="entry name" value="DYNEIN AXONEMAL INTERMEDIATE CHAIN 2"/>
    <property type="match status" value="1"/>
</dbReference>
<evidence type="ECO:0000256" key="9">
    <source>
        <dbReference type="ARBA" id="ARBA00023175"/>
    </source>
</evidence>
<evidence type="ECO:0008006" key="15">
    <source>
        <dbReference type="Google" id="ProtNLM"/>
    </source>
</evidence>
<dbReference type="InterPro" id="IPR015943">
    <property type="entry name" value="WD40/YVTN_repeat-like_dom_sf"/>
</dbReference>
<keyword evidence="10" id="KW-0206">Cytoskeleton</keyword>
<evidence type="ECO:0000256" key="10">
    <source>
        <dbReference type="ARBA" id="ARBA00023212"/>
    </source>
</evidence>
<keyword evidence="9" id="KW-0505">Motor protein</keyword>
<dbReference type="SMART" id="SM00320">
    <property type="entry name" value="WD40"/>
    <property type="match status" value="3"/>
</dbReference>
<sequence length="837" mass="94508">MENVTNMENEEDAARAPRPSFPESTRDSLDVGGVKPRGSIGGDAAEGEDEGGDGGDVPIIGGTIAREGGGEGREAAPKTPITTTIHRVQSEKFFEVTPINFEYHKRREEFGRQPQFLEDHSRIHVGLNEIEKLEDNYEEMMVVEETEDTYIDQRNNSTNTGRAEFKTFSLLHTEGAWPKEVNIRDAELVDKTKKKMQRDESFLDAVPSMAKEADYLVRYNNTLPLYGRYYRKCSSVRQRDTKLRANVVSVYRCPSSKKRPVSRITFAPESAGRMAVAYCPYEYDPMFREHSNEAFFWEVENPTRPEGLVRASAQIVDVRYHPKDVHSICGALFTGQVATWDNRVGPTPQFITPYEVSHEDVCTSCLWINSKTGTEFFSCGLDGKIIWWDERNLSERLDFTFADPVKGRSEAVHALPVTTLDYEHTLPTKFLVGTQFGQVMVFMKKGKTPLDRLINMYKAHKGPVRSIHRNPVFIKNFLSCGDYHIRIFAEDCRDSGIMWTAPSDALYTYANWLTGRPCGMVASRVDGCLEFWDLLIQGTTSMLTTKVSHHPLSTVCPSDGGTHVAAGTVHGDIRMVKLCESLHTFGKPDKTALAACFDRESRREKYLEQRGREIRLAKKQKEGKAKEKQQDAQGAKFSFSEHGQEARKTGKFKKPEPFKNPQLRVDKKFFVTIADEKKKQGINAFPDKKMAAKAFSQVMYKGRMAEKKKQMIKSNKTDDTTLGVEQVMSVNDETLKQANRDMDEVERQRADAIARGEDPDNVELKEIVAPDFPPAKEAQQEEPPSATMPELDTELETDDLESGAEPAPEPEPTTTEVEEEEDGGEADAEEDDEEEEE</sequence>
<comment type="similarity">
    <text evidence="2">Belongs to the dynein intermediate chain family.</text>
</comment>
<keyword evidence="14" id="KW-1185">Reference proteome</keyword>
<keyword evidence="4" id="KW-0853">WD repeat</keyword>
<evidence type="ECO:0000256" key="5">
    <source>
        <dbReference type="ARBA" id="ARBA00022701"/>
    </source>
</evidence>
<feature type="compositionally biased region" description="Acidic residues" evidence="12">
    <location>
        <begin position="791"/>
        <end position="802"/>
    </location>
</feature>
<reference evidence="13 14" key="1">
    <citation type="submission" date="2024-08" db="EMBL/GenBank/DDBJ databases">
        <authorList>
            <person name="Cucini C."/>
            <person name="Frati F."/>
        </authorList>
    </citation>
    <scope>NUCLEOTIDE SEQUENCE [LARGE SCALE GENOMIC DNA]</scope>
</reference>
<evidence type="ECO:0000313" key="13">
    <source>
        <dbReference type="EMBL" id="CAL8123948.1"/>
    </source>
</evidence>
<dbReference type="PANTHER" id="PTHR12442">
    <property type="entry name" value="DYNEIN INTERMEDIATE CHAIN"/>
    <property type="match status" value="1"/>
</dbReference>
<accession>A0ABP1RAJ7</accession>
<protein>
    <recommendedName>
        <fullName evidence="15">Dynein intermediate chain 3, ciliary</fullName>
    </recommendedName>
</protein>
<evidence type="ECO:0000256" key="1">
    <source>
        <dbReference type="ARBA" id="ARBA00004430"/>
    </source>
</evidence>
<feature type="region of interest" description="Disordered" evidence="12">
    <location>
        <begin position="732"/>
        <end position="837"/>
    </location>
</feature>
<comment type="subcellular location">
    <subcellularLocation>
        <location evidence="1">Cytoplasm</location>
        <location evidence="1">Cytoskeleton</location>
        <location evidence="1">Cilium axoneme</location>
    </subcellularLocation>
</comment>
<dbReference type="SUPFAM" id="SSF50978">
    <property type="entry name" value="WD40 repeat-like"/>
    <property type="match status" value="1"/>
</dbReference>
<dbReference type="EMBL" id="CAXLJM020000068">
    <property type="protein sequence ID" value="CAL8123948.1"/>
    <property type="molecule type" value="Genomic_DNA"/>
</dbReference>
<dbReference type="InterPro" id="IPR036322">
    <property type="entry name" value="WD40_repeat_dom_sf"/>
</dbReference>
<keyword evidence="7" id="KW-0243">Dynein</keyword>
<dbReference type="InterPro" id="IPR050687">
    <property type="entry name" value="Dynein_IC"/>
</dbReference>
<comment type="caution">
    <text evidence="13">The sequence shown here is derived from an EMBL/GenBank/DDBJ whole genome shotgun (WGS) entry which is preliminary data.</text>
</comment>
<gene>
    <name evidence="13" type="ORF">ODALV1_LOCUS20390</name>
</gene>
<feature type="compositionally biased region" description="Low complexity" evidence="12">
    <location>
        <begin position="775"/>
        <end position="784"/>
    </location>
</feature>
<dbReference type="InterPro" id="IPR001680">
    <property type="entry name" value="WD40_rpt"/>
</dbReference>
<evidence type="ECO:0000256" key="3">
    <source>
        <dbReference type="ARBA" id="ARBA00022490"/>
    </source>
</evidence>
<evidence type="ECO:0000256" key="7">
    <source>
        <dbReference type="ARBA" id="ARBA00023017"/>
    </source>
</evidence>
<feature type="compositionally biased region" description="Basic and acidic residues" evidence="12">
    <location>
        <begin position="733"/>
        <end position="768"/>
    </location>
</feature>
<proteinExistence type="inferred from homology"/>
<feature type="compositionally biased region" description="Acidic residues" evidence="12">
    <location>
        <begin position="816"/>
        <end position="837"/>
    </location>
</feature>
<evidence type="ECO:0000256" key="2">
    <source>
        <dbReference type="ARBA" id="ARBA00011059"/>
    </source>
</evidence>
<name>A0ABP1RAJ7_9HEXA</name>
<evidence type="ECO:0000256" key="4">
    <source>
        <dbReference type="ARBA" id="ARBA00022574"/>
    </source>
</evidence>
<feature type="region of interest" description="Disordered" evidence="12">
    <location>
        <begin position="1"/>
        <end position="78"/>
    </location>
</feature>
<feature type="compositionally biased region" description="Basic and acidic residues" evidence="12">
    <location>
        <begin position="617"/>
        <end position="630"/>
    </location>
</feature>
<keyword evidence="8" id="KW-0969">Cilium</keyword>
<keyword evidence="5" id="KW-0493">Microtubule</keyword>
<evidence type="ECO:0000256" key="11">
    <source>
        <dbReference type="ARBA" id="ARBA00023273"/>
    </source>
</evidence>
<organism evidence="13 14">
    <name type="scientific">Orchesella dallaii</name>
    <dbReference type="NCBI Taxonomy" id="48710"/>
    <lineage>
        <taxon>Eukaryota</taxon>
        <taxon>Metazoa</taxon>
        <taxon>Ecdysozoa</taxon>
        <taxon>Arthropoda</taxon>
        <taxon>Hexapoda</taxon>
        <taxon>Collembola</taxon>
        <taxon>Entomobryomorpha</taxon>
        <taxon>Entomobryoidea</taxon>
        <taxon>Orchesellidae</taxon>
        <taxon>Orchesellinae</taxon>
        <taxon>Orchesella</taxon>
    </lineage>
</organism>
<evidence type="ECO:0000256" key="8">
    <source>
        <dbReference type="ARBA" id="ARBA00023069"/>
    </source>
</evidence>
<evidence type="ECO:0000313" key="14">
    <source>
        <dbReference type="Proteomes" id="UP001642540"/>
    </source>
</evidence>
<keyword evidence="3" id="KW-0963">Cytoplasm</keyword>
<evidence type="ECO:0000256" key="6">
    <source>
        <dbReference type="ARBA" id="ARBA00022737"/>
    </source>
</evidence>
<dbReference type="Proteomes" id="UP001642540">
    <property type="component" value="Unassembled WGS sequence"/>
</dbReference>
<dbReference type="Gene3D" id="2.130.10.10">
    <property type="entry name" value="YVTN repeat-like/Quinoprotein amine dehydrogenase"/>
    <property type="match status" value="1"/>
</dbReference>
<keyword evidence="6" id="KW-0677">Repeat</keyword>
<evidence type="ECO:0000256" key="12">
    <source>
        <dbReference type="SAM" id="MobiDB-lite"/>
    </source>
</evidence>
<keyword evidence="11" id="KW-0966">Cell projection</keyword>
<feature type="compositionally biased region" description="Basic and acidic residues" evidence="12">
    <location>
        <begin position="642"/>
        <end position="657"/>
    </location>
</feature>
<feature type="region of interest" description="Disordered" evidence="12">
    <location>
        <begin position="617"/>
        <end position="659"/>
    </location>
</feature>